<evidence type="ECO:0000313" key="2">
    <source>
        <dbReference type="EMBL" id="MFB9837513.1"/>
    </source>
</evidence>
<proteinExistence type="predicted"/>
<name>A0ABV5YS91_9ACTN</name>
<feature type="compositionally biased region" description="Basic and acidic residues" evidence="1">
    <location>
        <begin position="214"/>
        <end position="224"/>
    </location>
</feature>
<comment type="caution">
    <text evidence="2">The sequence shown here is derived from an EMBL/GenBank/DDBJ whole genome shotgun (WGS) entry which is preliminary data.</text>
</comment>
<dbReference type="EMBL" id="JBHLZP010000388">
    <property type="protein sequence ID" value="MFB9837513.1"/>
    <property type="molecule type" value="Genomic_DNA"/>
</dbReference>
<reference evidence="2 3" key="1">
    <citation type="submission" date="2024-09" db="EMBL/GenBank/DDBJ databases">
        <authorList>
            <person name="Sun Q."/>
            <person name="Mori K."/>
        </authorList>
    </citation>
    <scope>NUCLEOTIDE SEQUENCE [LARGE SCALE GENOMIC DNA]</scope>
    <source>
        <strain evidence="2 3">TBRC 0563</strain>
    </source>
</reference>
<dbReference type="Proteomes" id="UP001589627">
    <property type="component" value="Unassembled WGS sequence"/>
</dbReference>
<keyword evidence="3" id="KW-1185">Reference proteome</keyword>
<protein>
    <submittedName>
        <fullName evidence="2">Uncharacterized protein</fullName>
    </submittedName>
</protein>
<evidence type="ECO:0000256" key="1">
    <source>
        <dbReference type="SAM" id="MobiDB-lite"/>
    </source>
</evidence>
<gene>
    <name evidence="2" type="ORF">ACFFNX_35610</name>
</gene>
<dbReference type="RefSeq" id="WP_378210358.1">
    <property type="nucleotide sequence ID" value="NZ_JBHLZP010000388.1"/>
</dbReference>
<organism evidence="2 3">
    <name type="scientific">Actinoallomurus acaciae</name>
    <dbReference type="NCBI Taxonomy" id="502577"/>
    <lineage>
        <taxon>Bacteria</taxon>
        <taxon>Bacillati</taxon>
        <taxon>Actinomycetota</taxon>
        <taxon>Actinomycetes</taxon>
        <taxon>Streptosporangiales</taxon>
        <taxon>Thermomonosporaceae</taxon>
        <taxon>Actinoallomurus</taxon>
    </lineage>
</organism>
<evidence type="ECO:0000313" key="3">
    <source>
        <dbReference type="Proteomes" id="UP001589627"/>
    </source>
</evidence>
<accession>A0ABV5YS91</accession>
<feature type="region of interest" description="Disordered" evidence="1">
    <location>
        <begin position="214"/>
        <end position="240"/>
    </location>
</feature>
<sequence>MPGLAELSYTTLGGVIGAVASGYLTRHHERRQLRAAVMERLHAVVEVTAGVRDVEPGWAPVSRTADGRRRLTGVLGVRATLGDGADAEHAQRKAFAGLTVAALAAGVPRRVTDFAAGACERTLESHVIALVDRRVGGVLGATADDLVRLADEYQRAAVALLLHVLWHPWRAKASTRARIRDLRTDVEALHRFQQAAREVLAQADNAERLSVHLGERRRITKDATSDGGDSAAPRGGTGDQ</sequence>